<organism evidence="2 3">
    <name type="scientific">Sulfuriferula nivalis</name>
    <dbReference type="NCBI Taxonomy" id="2675298"/>
    <lineage>
        <taxon>Bacteria</taxon>
        <taxon>Pseudomonadati</taxon>
        <taxon>Pseudomonadota</taxon>
        <taxon>Betaproteobacteria</taxon>
        <taxon>Nitrosomonadales</taxon>
        <taxon>Sulfuricellaceae</taxon>
        <taxon>Sulfuriferula</taxon>
    </lineage>
</organism>
<dbReference type="RefSeq" id="WP_162084014.1">
    <property type="nucleotide sequence ID" value="NZ_AP021881.1"/>
</dbReference>
<dbReference type="KEGG" id="sniv:SFSGTM_07520"/>
<keyword evidence="1" id="KW-0472">Membrane</keyword>
<name>A0A809RGQ1_9PROT</name>
<keyword evidence="3" id="KW-1185">Reference proteome</keyword>
<protein>
    <recommendedName>
        <fullName evidence="4">Transmembrane protein</fullName>
    </recommendedName>
</protein>
<keyword evidence="1" id="KW-0812">Transmembrane</keyword>
<reference evidence="3" key="1">
    <citation type="submission" date="2019-11" db="EMBL/GenBank/DDBJ databases">
        <title>Isolation and characterization of a novel species in the genus Sulfuriferula.</title>
        <authorList>
            <person name="Mochizuki J."/>
            <person name="Kojima H."/>
            <person name="Fukui M."/>
        </authorList>
    </citation>
    <scope>NUCLEOTIDE SEQUENCE [LARGE SCALE GENOMIC DNA]</scope>
    <source>
        <strain evidence="3">SGTM</strain>
    </source>
</reference>
<evidence type="ECO:0000313" key="2">
    <source>
        <dbReference type="EMBL" id="BBP00044.1"/>
    </source>
</evidence>
<evidence type="ECO:0000313" key="3">
    <source>
        <dbReference type="Proteomes" id="UP000463939"/>
    </source>
</evidence>
<evidence type="ECO:0008006" key="4">
    <source>
        <dbReference type="Google" id="ProtNLM"/>
    </source>
</evidence>
<dbReference type="EMBL" id="AP021881">
    <property type="protein sequence ID" value="BBP00044.1"/>
    <property type="molecule type" value="Genomic_DNA"/>
</dbReference>
<dbReference type="Proteomes" id="UP000463939">
    <property type="component" value="Chromosome"/>
</dbReference>
<accession>A0A809RGQ1</accession>
<sequence>MQPWLKRALFAALATLAIWLLVIAYWRTNMHMPSTIDVATYLVIMPLTLLLSIYIIKRAGNGLLALTTKTENQTVNTNENAATLKAQAEEEAARSWTALITTSAIHTRFGTTASDIIDAIKNKKTKFELDTQLTDTNGYPVLSGRIEDLETDDAVAHFKQFINSQALPEQPWHTEDLRTITLAHNVCQDLSQALLSNPNLNKLIVKIDNTTPKANIPNIYLTSILPSSWTEQQKQQVQLWLLNILSTQGLPSNNVISHPLNASNPDDPLLLIDSINVEINQQPTQGLHIIIASHSLIGDQSNLANNTTHRIPGEAAAGLILTDPKWAETLALSSPVKIHRIAQLNREKSADEAGKINPETLIKTIENAIAIANIDQAAVKTITADSDDRPTRIGELYEAINTSTTDIEPTENCFQIAYHCGETGSVSTLLAVISAADQVQKNEQAALCLCNNDSLKRSAIVINIT</sequence>
<evidence type="ECO:0000256" key="1">
    <source>
        <dbReference type="SAM" id="Phobius"/>
    </source>
</evidence>
<feature type="transmembrane region" description="Helical" evidence="1">
    <location>
        <begin position="38"/>
        <end position="56"/>
    </location>
</feature>
<gene>
    <name evidence="2" type="ORF">SFSGTM_07520</name>
</gene>
<feature type="transmembrane region" description="Helical" evidence="1">
    <location>
        <begin position="7"/>
        <end position="26"/>
    </location>
</feature>
<keyword evidence="1" id="KW-1133">Transmembrane helix</keyword>
<proteinExistence type="predicted"/>
<dbReference type="AlphaFoldDB" id="A0A809RGQ1"/>